<evidence type="ECO:0000313" key="2">
    <source>
        <dbReference type="EMBL" id="PKY04721.1"/>
    </source>
</evidence>
<keyword evidence="1" id="KW-0472">Membrane</keyword>
<dbReference type="GeneID" id="36540260"/>
<evidence type="ECO:0000256" key="1">
    <source>
        <dbReference type="SAM" id="Phobius"/>
    </source>
</evidence>
<organism evidence="2 3">
    <name type="scientific">Aspergillus campestris (strain IBT 28561)</name>
    <dbReference type="NCBI Taxonomy" id="1392248"/>
    <lineage>
        <taxon>Eukaryota</taxon>
        <taxon>Fungi</taxon>
        <taxon>Dikarya</taxon>
        <taxon>Ascomycota</taxon>
        <taxon>Pezizomycotina</taxon>
        <taxon>Eurotiomycetes</taxon>
        <taxon>Eurotiomycetidae</taxon>
        <taxon>Eurotiales</taxon>
        <taxon>Aspergillaceae</taxon>
        <taxon>Aspergillus</taxon>
        <taxon>Aspergillus subgen. Circumdati</taxon>
    </lineage>
</organism>
<proteinExistence type="predicted"/>
<sequence length="96" mass="10770">MQSLASEPYLPSTSEWVTWKKIPVSAMGRGELQRVALFLQLLSFFAGSYTIHICASLALSFLCTLGYRTFSPLTSFAFLDSGFFEPYRQLSRSCVP</sequence>
<dbReference type="AlphaFoldDB" id="A0A2I1D4B6"/>
<name>A0A2I1D4B6_ASPC2</name>
<keyword evidence="1" id="KW-1133">Transmembrane helix</keyword>
<gene>
    <name evidence="2" type="ORF">P168DRAFT_138082</name>
</gene>
<reference evidence="2" key="1">
    <citation type="submission" date="2016-12" db="EMBL/GenBank/DDBJ databases">
        <title>The genomes of Aspergillus section Nigri reveals drivers in fungal speciation.</title>
        <authorList>
            <consortium name="DOE Joint Genome Institute"/>
            <person name="Vesth T.C."/>
            <person name="Nybo J."/>
            <person name="Theobald S."/>
            <person name="Brandl J."/>
            <person name="Frisvad J.C."/>
            <person name="Nielsen K.F."/>
            <person name="Lyhne E.K."/>
            <person name="Kogle M.E."/>
            <person name="Kuo A."/>
            <person name="Riley R."/>
            <person name="Clum A."/>
            <person name="Nolan M."/>
            <person name="Lipzen A."/>
            <person name="Salamov A."/>
            <person name="Henrissat B."/>
            <person name="Wiebenga A."/>
            <person name="De vries R.P."/>
            <person name="Grigoriev I.V."/>
            <person name="Mortensen U.H."/>
            <person name="Andersen M.R."/>
            <person name="Baker S.E."/>
        </authorList>
    </citation>
    <scope>NUCLEOTIDE SEQUENCE</scope>
    <source>
        <strain evidence="2">IBT 28561</strain>
    </source>
</reference>
<keyword evidence="3" id="KW-1185">Reference proteome</keyword>
<accession>A0A2I1D4B6</accession>
<protein>
    <submittedName>
        <fullName evidence="2">Uncharacterized protein</fullName>
    </submittedName>
</protein>
<dbReference type="VEuPathDB" id="FungiDB:P168DRAFT_138082"/>
<feature type="transmembrane region" description="Helical" evidence="1">
    <location>
        <begin position="37"/>
        <end position="62"/>
    </location>
</feature>
<dbReference type="RefSeq" id="XP_024693315.1">
    <property type="nucleotide sequence ID" value="XM_024832738.1"/>
</dbReference>
<keyword evidence="1" id="KW-0812">Transmembrane</keyword>
<evidence type="ECO:0000313" key="3">
    <source>
        <dbReference type="Proteomes" id="UP000234254"/>
    </source>
</evidence>
<comment type="caution">
    <text evidence="2">The sequence shown here is derived from an EMBL/GenBank/DDBJ whole genome shotgun (WGS) entry which is preliminary data.</text>
</comment>
<dbReference type="Proteomes" id="UP000234254">
    <property type="component" value="Unassembled WGS sequence"/>
</dbReference>
<dbReference type="EMBL" id="MSFM01000005">
    <property type="protein sequence ID" value="PKY04721.1"/>
    <property type="molecule type" value="Genomic_DNA"/>
</dbReference>